<gene>
    <name evidence="1" type="ORF">CW360_08185</name>
</gene>
<comment type="caution">
    <text evidence="1">The sequence shown here is derived from an EMBL/GenBank/DDBJ whole genome shotgun (WGS) entry which is preliminary data.</text>
</comment>
<dbReference type="AlphaFoldDB" id="A0A2I0CQJ2"/>
<reference evidence="2" key="1">
    <citation type="submission" date="2017-12" db="EMBL/GenBank/DDBJ databases">
        <authorList>
            <person name="Yu X.-Y."/>
        </authorList>
    </citation>
    <scope>NUCLEOTIDE SEQUENCE [LARGE SCALE GENOMIC DNA]</scope>
    <source>
        <strain evidence="2">ZYSR67-Z</strain>
    </source>
</reference>
<sequence length="67" mass="7742">MSKGRAAYHQAHQARAEAEAQRLWAQREVLQGRWHAWVALQLYQLTPAPYASMVRRALQQRRDAAGE</sequence>
<organism evidence="1 2">
    <name type="scientific">Pseudomonas fluvialis</name>
    <dbReference type="NCBI Taxonomy" id="1793966"/>
    <lineage>
        <taxon>Bacteria</taxon>
        <taxon>Pseudomonadati</taxon>
        <taxon>Pseudomonadota</taxon>
        <taxon>Gammaproteobacteria</taxon>
        <taxon>Pseudomonadales</taxon>
        <taxon>Pseudomonadaceae</taxon>
        <taxon>Pseudomonas</taxon>
    </lineage>
</organism>
<dbReference type="RefSeq" id="WP_101193361.1">
    <property type="nucleotide sequence ID" value="NZ_PIYS01000014.1"/>
</dbReference>
<evidence type="ECO:0000313" key="1">
    <source>
        <dbReference type="EMBL" id="PKF71425.1"/>
    </source>
</evidence>
<dbReference type="Proteomes" id="UP000242861">
    <property type="component" value="Unassembled WGS sequence"/>
</dbReference>
<evidence type="ECO:0000313" key="2">
    <source>
        <dbReference type="Proteomes" id="UP000242861"/>
    </source>
</evidence>
<proteinExistence type="predicted"/>
<dbReference type="EMBL" id="PIYS01000014">
    <property type="protein sequence ID" value="PKF71425.1"/>
    <property type="molecule type" value="Genomic_DNA"/>
</dbReference>
<protein>
    <submittedName>
        <fullName evidence="1">Uncharacterized protein</fullName>
    </submittedName>
</protein>
<accession>A0A2I0CQJ2</accession>
<name>A0A2I0CQJ2_9PSED</name>